<dbReference type="InterPro" id="IPR018306">
    <property type="entry name" value="Phage_T5_Orf172_DNA-bd"/>
</dbReference>
<dbReference type="Proteomes" id="UP000830631">
    <property type="component" value="Chromosome"/>
</dbReference>
<gene>
    <name evidence="2" type="ORF">KV397_07705</name>
</gene>
<keyword evidence="3" id="KW-1185">Reference proteome</keyword>
<proteinExistence type="predicted"/>
<evidence type="ECO:0000313" key="2">
    <source>
        <dbReference type="EMBL" id="UPL19518.1"/>
    </source>
</evidence>
<feature type="domain" description="Bacteriophage T5 Orf172 DNA-binding" evidence="1">
    <location>
        <begin position="52"/>
        <end position="119"/>
    </location>
</feature>
<protein>
    <submittedName>
        <fullName evidence="2">GIY-YIG nuclease family protein</fullName>
    </submittedName>
</protein>
<dbReference type="SMART" id="SM00974">
    <property type="entry name" value="T5orf172"/>
    <property type="match status" value="1"/>
</dbReference>
<dbReference type="Pfam" id="PF13455">
    <property type="entry name" value="MUG113"/>
    <property type="match status" value="1"/>
</dbReference>
<evidence type="ECO:0000259" key="1">
    <source>
        <dbReference type="SMART" id="SM00974"/>
    </source>
</evidence>
<dbReference type="EMBL" id="CP078078">
    <property type="protein sequence ID" value="UPL19518.1"/>
    <property type="molecule type" value="Genomic_DNA"/>
</dbReference>
<accession>A0ABY4J3B8</accession>
<name>A0ABY4J3B8_9MICO</name>
<organism evidence="2 3">
    <name type="scientific">Microbacterium aurugineum</name>
    <dbReference type="NCBI Taxonomy" id="2851642"/>
    <lineage>
        <taxon>Bacteria</taxon>
        <taxon>Bacillati</taxon>
        <taxon>Actinomycetota</taxon>
        <taxon>Actinomycetes</taxon>
        <taxon>Micrococcales</taxon>
        <taxon>Microbacteriaceae</taxon>
        <taxon>Microbacterium</taxon>
    </lineage>
</organism>
<reference evidence="2 3" key="1">
    <citation type="submission" date="2021-06" db="EMBL/GenBank/DDBJ databases">
        <title>Genome-based taxonomic framework of Microbacterium strains isolated from marine environment, the description of four new species and reclassification of four preexisting species.</title>
        <authorList>
            <person name="Lee S.D."/>
            <person name="Kim S.-M."/>
            <person name="Byeon Y.-S."/>
            <person name="Yang H.L."/>
            <person name="Kim I.S."/>
        </authorList>
    </citation>
    <scope>NUCLEOTIDE SEQUENCE [LARGE SCALE GENOMIC DNA]</scope>
    <source>
        <strain evidence="2 3">KSW4-10</strain>
    </source>
</reference>
<evidence type="ECO:0000313" key="3">
    <source>
        <dbReference type="Proteomes" id="UP000830631"/>
    </source>
</evidence>
<sequence>MTHALPGPCTLCGGGTGFRTEEHWCCAACGWGYGDVPDADLPLPRVDVVYYIRFDERVKIGTSSNPRRRLAALRHDELLAFERGGRSLEQQRHRDFASIREGGEWFTFTPALRAHVSQLHHEGEPWVLYARWLSAALHGDDDRG</sequence>